<organism evidence="3">
    <name type="scientific">Caenorhabditis brenneri</name>
    <name type="common">Nematode worm</name>
    <dbReference type="NCBI Taxonomy" id="135651"/>
    <lineage>
        <taxon>Eukaryota</taxon>
        <taxon>Metazoa</taxon>
        <taxon>Ecdysozoa</taxon>
        <taxon>Nematoda</taxon>
        <taxon>Chromadorea</taxon>
        <taxon>Rhabditida</taxon>
        <taxon>Rhabditina</taxon>
        <taxon>Rhabditomorpha</taxon>
        <taxon>Rhabditoidea</taxon>
        <taxon>Rhabditidae</taxon>
        <taxon>Peloderinae</taxon>
        <taxon>Caenorhabditis</taxon>
    </lineage>
</organism>
<proteinExistence type="predicted"/>
<dbReference type="eggNOG" id="ENOG502TGMT">
    <property type="taxonomic scope" value="Eukaryota"/>
</dbReference>
<dbReference type="InParanoid" id="G0N168"/>
<keyword evidence="1" id="KW-0472">Membrane</keyword>
<gene>
    <name evidence="2" type="ORF">CAEBREN_16194</name>
</gene>
<keyword evidence="3" id="KW-1185">Reference proteome</keyword>
<name>G0N168_CAEBE</name>
<feature type="transmembrane region" description="Helical" evidence="1">
    <location>
        <begin position="134"/>
        <end position="154"/>
    </location>
</feature>
<dbReference type="AlphaFoldDB" id="G0N168"/>
<keyword evidence="1" id="KW-0812">Transmembrane</keyword>
<dbReference type="OMA" id="NCIFMVF"/>
<feature type="transmembrane region" description="Helical" evidence="1">
    <location>
        <begin position="90"/>
        <end position="113"/>
    </location>
</feature>
<dbReference type="OrthoDB" id="5819469at2759"/>
<dbReference type="Pfam" id="PF10318">
    <property type="entry name" value="7TM_GPCR_Srh"/>
    <property type="match status" value="1"/>
</dbReference>
<dbReference type="PANTHER" id="PTHR47405:SF4">
    <property type="entry name" value="SERPENTINE RECEPTOR, CLASS H"/>
    <property type="match status" value="1"/>
</dbReference>
<evidence type="ECO:0000256" key="1">
    <source>
        <dbReference type="SAM" id="Phobius"/>
    </source>
</evidence>
<evidence type="ECO:0000313" key="3">
    <source>
        <dbReference type="Proteomes" id="UP000008068"/>
    </source>
</evidence>
<dbReference type="EMBL" id="GL379826">
    <property type="protein sequence ID" value="EGT49918.1"/>
    <property type="molecule type" value="Genomic_DNA"/>
</dbReference>
<feature type="transmembrane region" description="Helical" evidence="1">
    <location>
        <begin position="242"/>
        <end position="265"/>
    </location>
</feature>
<dbReference type="PANTHER" id="PTHR47405">
    <property type="entry name" value="SERPENTINE RECEPTOR, CLASS H-RELATED"/>
    <property type="match status" value="1"/>
</dbReference>
<accession>G0N168</accession>
<dbReference type="Proteomes" id="UP000008068">
    <property type="component" value="Unassembled WGS sequence"/>
</dbReference>
<dbReference type="HOGENOM" id="CLU_047463_1_0_1"/>
<dbReference type="InterPro" id="IPR019422">
    <property type="entry name" value="7TM_GPCR_serpentine_rcpt_Srh"/>
</dbReference>
<feature type="transmembrane region" description="Helical" evidence="1">
    <location>
        <begin position="14"/>
        <end position="36"/>
    </location>
</feature>
<sequence>MTNCHPEEPSGITITHYITSIFSIPVYGCAFLVLFFKCPTLFNTRYRNYLVTHIVSGVLLEIHMSVFWRVTFPLPVPILCSHGLSSKYSAANFQVFIYLLMFTAVSALSILIYRMKATILYAEHVNPKLQKVSIYIRFLFYVLLFLTVILSILINPELNNQMEYKSKMEKKLGSPFPDHFWCHNCIFMVFDSILFIIFFIIAYCTIVTALSSATFSAFVTYRILHSSSLKLSKKTAAIQRNVLYSLIAAFVVHVVLLFVPLVVYFSSNFITIDFPGKVSKMIVNAVLEVSKSRQGCLKFTRYRKLSRFRYRLSLRYSSIVNLIVPKEKKQRNLLIILPIDLGPLNYRVYGILKSKTVSEVPQVQPVTFSAIAYICILMVQEHGACSAFTLLVTNNLLRKSAKDLICFPARWLPKERGTQGAPSDN</sequence>
<reference evidence="3" key="1">
    <citation type="submission" date="2011-07" db="EMBL/GenBank/DDBJ databases">
        <authorList>
            <consortium name="Caenorhabditis brenneri Sequencing and Analysis Consortium"/>
            <person name="Wilson R.K."/>
        </authorList>
    </citation>
    <scope>NUCLEOTIDE SEQUENCE [LARGE SCALE GENOMIC DNA]</scope>
    <source>
        <strain evidence="3">PB2801</strain>
    </source>
</reference>
<keyword evidence="1" id="KW-1133">Transmembrane helix</keyword>
<evidence type="ECO:0000313" key="2">
    <source>
        <dbReference type="EMBL" id="EGT49918.1"/>
    </source>
</evidence>
<protein>
    <recommendedName>
        <fullName evidence="4">Serpentine Receptor, class H</fullName>
    </recommendedName>
</protein>
<feature type="transmembrane region" description="Helical" evidence="1">
    <location>
        <begin position="193"/>
        <end position="221"/>
    </location>
</feature>
<feature type="transmembrane region" description="Helical" evidence="1">
    <location>
        <begin position="48"/>
        <end position="70"/>
    </location>
</feature>
<evidence type="ECO:0008006" key="4">
    <source>
        <dbReference type="Google" id="ProtNLM"/>
    </source>
</evidence>